<keyword evidence="4" id="KW-0378">Hydrolase</keyword>
<dbReference type="EMBL" id="JASSZA010000019">
    <property type="protein sequence ID" value="KAK2087931.1"/>
    <property type="molecule type" value="Genomic_DNA"/>
</dbReference>
<dbReference type="Proteomes" id="UP001266305">
    <property type="component" value="Unassembled WGS sequence"/>
</dbReference>
<reference evidence="4 5" key="1">
    <citation type="submission" date="2023-05" db="EMBL/GenBank/DDBJ databases">
        <title>B98-5 Cell Line De Novo Hybrid Assembly: An Optical Mapping Approach.</title>
        <authorList>
            <person name="Kananen K."/>
            <person name="Auerbach J.A."/>
            <person name="Kautto E."/>
            <person name="Blachly J.S."/>
        </authorList>
    </citation>
    <scope>NUCLEOTIDE SEQUENCE [LARGE SCALE GENOMIC DNA]</scope>
    <source>
        <strain evidence="4">B95-8</strain>
        <tissue evidence="4">Cell line</tissue>
    </source>
</reference>
<dbReference type="PANTHER" id="PTHR13723:SF142">
    <property type="entry name" value="A DISINTEGRIN AND METALLOPROTEINASE WITH THROMBOSPONDIN MOTIFS 7"/>
    <property type="match status" value="1"/>
</dbReference>
<feature type="binding site" evidence="1">
    <location>
        <position position="155"/>
    </location>
    <ligand>
        <name>Zn(2+)</name>
        <dbReference type="ChEBI" id="CHEBI:29105"/>
        <note>catalytic</note>
    </ligand>
</feature>
<evidence type="ECO:0000256" key="1">
    <source>
        <dbReference type="PROSITE-ProRule" id="PRU00276"/>
    </source>
</evidence>
<gene>
    <name evidence="4" type="primary">ADAMTS7_13</name>
    <name evidence="4" type="ORF">P7K49_033838</name>
</gene>
<dbReference type="InterPro" id="IPR001590">
    <property type="entry name" value="Peptidase_M12B"/>
</dbReference>
<keyword evidence="1" id="KW-0479">Metal-binding</keyword>
<dbReference type="PROSITE" id="PS50215">
    <property type="entry name" value="ADAM_MEPRO"/>
    <property type="match status" value="1"/>
</dbReference>
<dbReference type="Gene3D" id="3.40.390.10">
    <property type="entry name" value="Collagenase (Catalytic Domain)"/>
    <property type="match status" value="1"/>
</dbReference>
<evidence type="ECO:0000313" key="5">
    <source>
        <dbReference type="Proteomes" id="UP001266305"/>
    </source>
</evidence>
<dbReference type="InterPro" id="IPR050439">
    <property type="entry name" value="ADAMTS_ADAMTS-like"/>
</dbReference>
<feature type="binding site" evidence="1">
    <location>
        <position position="151"/>
    </location>
    <ligand>
        <name>Zn(2+)</name>
        <dbReference type="ChEBI" id="CHEBI:29105"/>
        <note>catalytic</note>
    </ligand>
</feature>
<dbReference type="InterPro" id="IPR024079">
    <property type="entry name" value="MetalloPept_cat_dom_sf"/>
</dbReference>
<keyword evidence="4" id="KW-0482">Metalloprotease</keyword>
<dbReference type="CDD" id="cd04273">
    <property type="entry name" value="ZnMc_ADAMTS_like"/>
    <property type="match status" value="1"/>
</dbReference>
<organism evidence="4 5">
    <name type="scientific">Saguinus oedipus</name>
    <name type="common">Cotton-top tamarin</name>
    <name type="synonym">Oedipomidas oedipus</name>
    <dbReference type="NCBI Taxonomy" id="9490"/>
    <lineage>
        <taxon>Eukaryota</taxon>
        <taxon>Metazoa</taxon>
        <taxon>Chordata</taxon>
        <taxon>Craniata</taxon>
        <taxon>Vertebrata</taxon>
        <taxon>Euteleostomi</taxon>
        <taxon>Mammalia</taxon>
        <taxon>Eutheria</taxon>
        <taxon>Euarchontoglires</taxon>
        <taxon>Primates</taxon>
        <taxon>Haplorrhini</taxon>
        <taxon>Platyrrhini</taxon>
        <taxon>Cebidae</taxon>
        <taxon>Callitrichinae</taxon>
        <taxon>Saguinus</taxon>
    </lineage>
</organism>
<feature type="binding site" evidence="1">
    <location>
        <position position="161"/>
    </location>
    <ligand>
        <name>Zn(2+)</name>
        <dbReference type="ChEBI" id="CHEBI:29105"/>
        <note>catalytic</note>
    </ligand>
</feature>
<feature type="region of interest" description="Disordered" evidence="2">
    <location>
        <begin position="207"/>
        <end position="241"/>
    </location>
</feature>
<dbReference type="SUPFAM" id="SSF55486">
    <property type="entry name" value="Metalloproteases ('zincins'), catalytic domain"/>
    <property type="match status" value="1"/>
</dbReference>
<keyword evidence="1" id="KW-0862">Zinc</keyword>
<evidence type="ECO:0000313" key="4">
    <source>
        <dbReference type="EMBL" id="KAK2087931.1"/>
    </source>
</evidence>
<feature type="domain" description="Peptidase M12B" evidence="3">
    <location>
        <begin position="50"/>
        <end position="215"/>
    </location>
</feature>
<dbReference type="Pfam" id="PF01421">
    <property type="entry name" value="Reprolysin"/>
    <property type="match status" value="1"/>
</dbReference>
<comment type="caution">
    <text evidence="4">The sequence shown here is derived from an EMBL/GenBank/DDBJ whole genome shotgun (WGS) entry which is preliminary data.</text>
</comment>
<keyword evidence="4" id="KW-0645">Protease</keyword>
<name>A0ABQ9TT37_SAGOE</name>
<dbReference type="PANTHER" id="PTHR13723">
    <property type="entry name" value="ADAMTS A DISINTEGRIN AND METALLOPROTEASE WITH THROMBOSPONDIN MOTIFS PROTEASE"/>
    <property type="match status" value="1"/>
</dbReference>
<comment type="caution">
    <text evidence="1">Lacks conserved residue(s) required for the propagation of feature annotation.</text>
</comment>
<evidence type="ECO:0000259" key="3">
    <source>
        <dbReference type="PROSITE" id="PS50215"/>
    </source>
</evidence>
<evidence type="ECO:0000256" key="2">
    <source>
        <dbReference type="SAM" id="MobiDB-lite"/>
    </source>
</evidence>
<accession>A0ABQ9TT37</accession>
<protein>
    <submittedName>
        <fullName evidence="4">A disintegrin and metalloproteinase with thrombospondin motifs 7</fullName>
    </submittedName>
</protein>
<sequence>MELVLGSRSQTVLRVGCRPGKRPRRPLVLSRFCRCQVASLFYDPSIGNPIHITIVHLVLLEDEEEDLKITHHADNTLKSFCKWQKSINMKGDAHPLYHDTTILLTRKDLCAAMDQSCETLGLSHVSGMCQMHHSCSINEDTGLPLAFMVAHKLRHSFGIQHDGSGNDCELVGKRPFIMSPQLLYDAAPLTWSRCSRQYITRFLEMGGQPESQSQPGPPGALAPGRARQKQDNTCPTNGGVFGEKENPIFPRSFHTFTFAT</sequence>
<proteinExistence type="predicted"/>
<dbReference type="GO" id="GO:0008237">
    <property type="term" value="F:metallopeptidase activity"/>
    <property type="evidence" value="ECO:0007669"/>
    <property type="project" value="UniProtKB-KW"/>
</dbReference>
<keyword evidence="5" id="KW-1185">Reference proteome</keyword>